<dbReference type="InterPro" id="IPR013935">
    <property type="entry name" value="Trs120_TRAPPC9"/>
</dbReference>
<evidence type="ECO:0000313" key="1">
    <source>
        <dbReference type="EMBL" id="CAD2216765.1"/>
    </source>
</evidence>
<dbReference type="Proteomes" id="UP000515908">
    <property type="component" value="Chromosome 07"/>
</dbReference>
<accession>A0A7G2CBE3</accession>
<protein>
    <recommendedName>
        <fullName evidence="3">TRAPP II complex, Trs120</fullName>
    </recommendedName>
</protein>
<name>A0A7G2CBE3_9TRYP</name>
<sequence length="1292" mass="144170">MDFWEAHATSYPSTSCSLAQHGAVRLLWLPLNMCVKMTGIKNVTPRHSLLPSTVDQSKLPSPTSTSFLFDQTNVETGLEKHLKRAFKSAAPIPMNEVVGAFPPQCRENYVSSAKIHFRVDEEIGSSQWENMEIFRKVGAVVVLIVCSEYDPPHLPVIVEAVRELFDGQYKGQVCRCMVFDPPSIIENAFKRKEFVKVTNPFTCTSVVSSVLVDIAFAYVSSVNLEYIRYKDPSTVGDVFLRTPVDRFSANNTVELKKKVAYSRVIKKKADLLILLGSYSAALDLLSETGFASNVDALWCASTLESIAAARLYLLIQKLSDVRHMGNTILRLQSDEMQWDASVTPLVKDIETFFLRLPDEMKKLVVKLKGAAVPKSMRQRLENVIDDIIIPQTTTLKEVFAVVYMCIEAKTSELPDTPRAYYIGQELKECAEVILLHCALEIEIYLREAQRQMRHAIENSEASGGNASVNTSILILQDRFQECNLKLLSFFAIKGNRVEFLNYLSQFRLLFSIASTEAKNEPLLLYFVQLCLLCDCKRMAIATLVEIEYTNRKHQCYDAGIQCLVQACLLSGAKLLRLSFFEDLPLDFSYDHVKPYQLYDTGNVEGAPAIPKKKNIKGDDKEDYLQDRGSCRNADERRLAETRSTHIPLILELIDIFAESGCENGSRANLALFLLFNYPHLLSKSLQEYLFFLASKDIVNLKDGEAPACTTLPIFSSWEALPLPPHLAPKTVSVSGPVFTFIDTARLKLTIMSLNGRKLNSRIVWCVGDVGTLRVVLYNPLKITLNISAMTLIGASCSTLQDDNSIPPDAVVHRIGHLAPVSYMLNDLRIEGQTRKQIVLQIRPQMEGYIRIEGVLLSLADLPAKLPFTTPLPEPVAVPVLKQLPRVSLTVSKSELEVFSGQCANISVRVVNCGLVPVEHITLTAHSAECQLEDCEGCLERASKNNCTVFLSKAALHAVSKAPLQPGDAVTIPVTVQAPGFISEIAVNFVVFRVDCSLPHEKPTMPPNVPPAVPVFGIIPRRVMETRMRLFQSPTLSEPIVTLTKDRRFIDIRLMNLSSRYSVDLFLSKLGFADLPNALLVPGAEFVVPPIEVSIVPEHLYKSSVVPWSIRELPHCGGTLHLDFSLIGNEGVCTEPLDECTVEIDAGHQSWKSGARFSKDLKKSAHLDPYVEREYDGRQFSRTESEMSRVNDGGFRVSALQPVMLSVKVVALWQRSVPLNIRFDFDKHCDVGSLIGAVNTTCPVGEMGKMAFTQKLELIVFKHGLHHITVTISDPKNREITYLVPVYVEEERP</sequence>
<evidence type="ECO:0000313" key="2">
    <source>
        <dbReference type="Proteomes" id="UP000515908"/>
    </source>
</evidence>
<gene>
    <name evidence="1" type="ORF">ADEAN_000423800</name>
</gene>
<organism evidence="1 2">
    <name type="scientific">Angomonas deanei</name>
    <dbReference type="NCBI Taxonomy" id="59799"/>
    <lineage>
        <taxon>Eukaryota</taxon>
        <taxon>Discoba</taxon>
        <taxon>Euglenozoa</taxon>
        <taxon>Kinetoplastea</taxon>
        <taxon>Metakinetoplastina</taxon>
        <taxon>Trypanosomatida</taxon>
        <taxon>Trypanosomatidae</taxon>
        <taxon>Strigomonadinae</taxon>
        <taxon>Angomonas</taxon>
    </lineage>
</organism>
<reference evidence="1 2" key="1">
    <citation type="submission" date="2020-08" db="EMBL/GenBank/DDBJ databases">
        <authorList>
            <person name="Newling K."/>
            <person name="Davey J."/>
            <person name="Forrester S."/>
        </authorList>
    </citation>
    <scope>NUCLEOTIDE SEQUENCE [LARGE SCALE GENOMIC DNA]</scope>
    <source>
        <strain evidence="2">Crithidia deanei Carvalho (ATCC PRA-265)</strain>
    </source>
</reference>
<dbReference type="PANTHER" id="PTHR21512">
    <property type="entry name" value="TRAFFICKING PROTEIN PARTICLE COMPLEX SUBUNIT 9"/>
    <property type="match status" value="1"/>
</dbReference>
<dbReference type="PANTHER" id="PTHR21512:SF5">
    <property type="entry name" value="TRAFFICKING PROTEIN PARTICLE COMPLEX SUBUNIT 9"/>
    <property type="match status" value="1"/>
</dbReference>
<proteinExistence type="predicted"/>
<dbReference type="EMBL" id="LR877151">
    <property type="protein sequence ID" value="CAD2216765.1"/>
    <property type="molecule type" value="Genomic_DNA"/>
</dbReference>
<evidence type="ECO:0008006" key="3">
    <source>
        <dbReference type="Google" id="ProtNLM"/>
    </source>
</evidence>
<dbReference type="GO" id="GO:0005802">
    <property type="term" value="C:trans-Golgi network"/>
    <property type="evidence" value="ECO:0007669"/>
    <property type="project" value="TreeGrafter"/>
</dbReference>
<dbReference type="VEuPathDB" id="TriTrypDB:ADEAN_000423800"/>
<keyword evidence="2" id="KW-1185">Reference proteome</keyword>